<evidence type="ECO:0000256" key="1">
    <source>
        <dbReference type="SAM" id="Coils"/>
    </source>
</evidence>
<name>A0ABT3L8L7_9CYAN</name>
<keyword evidence="3" id="KW-1185">Reference proteome</keyword>
<organism evidence="2 3">
    <name type="scientific">Spirulina subsalsa FACHB-351</name>
    <dbReference type="NCBI Taxonomy" id="234711"/>
    <lineage>
        <taxon>Bacteria</taxon>
        <taxon>Bacillati</taxon>
        <taxon>Cyanobacteriota</taxon>
        <taxon>Cyanophyceae</taxon>
        <taxon>Spirulinales</taxon>
        <taxon>Spirulinaceae</taxon>
        <taxon>Spirulina</taxon>
    </lineage>
</organism>
<dbReference type="Proteomes" id="UP001526426">
    <property type="component" value="Unassembled WGS sequence"/>
</dbReference>
<gene>
    <name evidence="2" type="ORF">K4A83_16450</name>
</gene>
<keyword evidence="1" id="KW-0175">Coiled coil</keyword>
<comment type="caution">
    <text evidence="2">The sequence shown here is derived from an EMBL/GenBank/DDBJ whole genome shotgun (WGS) entry which is preliminary data.</text>
</comment>
<evidence type="ECO:0000313" key="3">
    <source>
        <dbReference type="Proteomes" id="UP001526426"/>
    </source>
</evidence>
<accession>A0ABT3L8L7</accession>
<evidence type="ECO:0000313" key="2">
    <source>
        <dbReference type="EMBL" id="MCW6037851.1"/>
    </source>
</evidence>
<protein>
    <recommendedName>
        <fullName evidence="4">DUF4159 domain-containing protein</fullName>
    </recommendedName>
</protein>
<evidence type="ECO:0008006" key="4">
    <source>
        <dbReference type="Google" id="ProtNLM"/>
    </source>
</evidence>
<feature type="coiled-coil region" evidence="1">
    <location>
        <begin position="312"/>
        <end position="343"/>
    </location>
</feature>
<proteinExistence type="predicted"/>
<dbReference type="Gene3D" id="3.40.50.12140">
    <property type="entry name" value="Domain of unknown function DUF4159"/>
    <property type="match status" value="1"/>
</dbReference>
<dbReference type="RefSeq" id="WP_265265725.1">
    <property type="nucleotide sequence ID" value="NZ_JAIHOM010000093.1"/>
</dbReference>
<dbReference type="EMBL" id="JAIHOM010000093">
    <property type="protein sequence ID" value="MCW6037851.1"/>
    <property type="molecule type" value="Genomic_DNA"/>
</dbReference>
<reference evidence="2 3" key="1">
    <citation type="submission" date="2021-08" db="EMBL/GenBank/DDBJ databases">
        <title>Draft genome sequence of Spirulina subsalsa with high tolerance to salinity and hype-accumulation of phycocyanin.</title>
        <authorList>
            <person name="Pei H."/>
            <person name="Jiang L."/>
        </authorList>
    </citation>
    <scope>NUCLEOTIDE SEQUENCE [LARGE SCALE GENOMIC DNA]</scope>
    <source>
        <strain evidence="2 3">FACHB-351</strain>
    </source>
</reference>
<sequence>MTSFSYPPIHPLERLNVTDGLLLNAELWQLAHYYHRQRQNIHYQALNQGGIVCGLGLSLIEPGGEIKAEYRDRRWLRIQPGIAIDSRGNPIIVSESLDFHLASVAEKEPLWVYLVLRYVDPEKLQWKTSPTIVRETFRLDEKTTLPTDQEVELCRILLQPGNLELSHPVDVFHPGFNQLDLRSRVQVQAKAKGFVRVAYAVQEGTREPQREEQWGELLCALPALYPALVGDPQVTAINLAQSSLEQLIGYTLLSVKHQQFVKLNEAETQRLKEYVAQGGLIVVDLPAWETVIDELKVIEKDLMEAIADIGDNQGLQDAKNQLIQELEAIQQETSHQINQLKTEAQHLVETFGVNTPNSGQLDRHHPLRRLPFLFSQYPIVSNKPIEFLNWGGIVFIIGNLIQSWGIDEEFAQTRESIRTNHEMGINLLHFAWWRRQMIQAR</sequence>